<feature type="domain" description="Peptidase M10 serralysin C-terminal" evidence="6">
    <location>
        <begin position="371"/>
        <end position="479"/>
    </location>
</feature>
<evidence type="ECO:0000256" key="1">
    <source>
        <dbReference type="ARBA" id="ARBA00001913"/>
    </source>
</evidence>
<organism evidence="7 8">
    <name type="scientific">Microvirga brassicacearum</name>
    <dbReference type="NCBI Taxonomy" id="2580413"/>
    <lineage>
        <taxon>Bacteria</taxon>
        <taxon>Pseudomonadati</taxon>
        <taxon>Pseudomonadota</taxon>
        <taxon>Alphaproteobacteria</taxon>
        <taxon>Hyphomicrobiales</taxon>
        <taxon>Methylobacteriaceae</taxon>
        <taxon>Microvirga</taxon>
    </lineage>
</organism>
<accession>A0A5N3P545</accession>
<dbReference type="InterPro" id="IPR001343">
    <property type="entry name" value="Hemolysn_Ca-bd"/>
</dbReference>
<proteinExistence type="predicted"/>
<evidence type="ECO:0000259" key="6">
    <source>
        <dbReference type="Pfam" id="PF08548"/>
    </source>
</evidence>
<dbReference type="PANTHER" id="PTHR38340:SF1">
    <property type="entry name" value="S-LAYER PROTEIN"/>
    <property type="match status" value="1"/>
</dbReference>
<dbReference type="SUPFAM" id="SSF55486">
    <property type="entry name" value="Metalloproteases ('zincins'), catalytic domain"/>
    <property type="match status" value="1"/>
</dbReference>
<keyword evidence="4" id="KW-0677">Repeat</keyword>
<dbReference type="SUPFAM" id="SSF51120">
    <property type="entry name" value="beta-Roll"/>
    <property type="match status" value="2"/>
</dbReference>
<reference evidence="7 8" key="1">
    <citation type="journal article" date="2019" name="Microorganisms">
        <title>Genome Insights into the Novel Species Microvirga brassicacearum, a Rapeseed Endophyte with Biotechnological Potential.</title>
        <authorList>
            <person name="Jimenez-Gomez A."/>
            <person name="Saati-Santamaria Z."/>
            <person name="Igual J.M."/>
            <person name="Rivas R."/>
            <person name="Mateos P.F."/>
            <person name="Garcia-Fraile P."/>
        </authorList>
    </citation>
    <scope>NUCLEOTIDE SEQUENCE [LARGE SCALE GENOMIC DNA]</scope>
    <source>
        <strain evidence="7 8">CDVBN77</strain>
    </source>
</reference>
<feature type="domain" description="Peptidase M10 serralysin C-terminal" evidence="6">
    <location>
        <begin position="221"/>
        <end position="352"/>
    </location>
</feature>
<feature type="non-terminal residue" evidence="7">
    <location>
        <position position="529"/>
    </location>
</feature>
<evidence type="ECO:0000256" key="5">
    <source>
        <dbReference type="SAM" id="MobiDB-lite"/>
    </source>
</evidence>
<protein>
    <recommendedName>
        <fullName evidence="6">Peptidase M10 serralysin C-terminal domain-containing protein</fullName>
    </recommendedName>
</protein>
<dbReference type="InterPro" id="IPR013858">
    <property type="entry name" value="Peptidase_M10B_C"/>
</dbReference>
<dbReference type="Pfam" id="PF08548">
    <property type="entry name" value="Peptidase_M10_C"/>
    <property type="match status" value="2"/>
</dbReference>
<dbReference type="OrthoDB" id="733404at2"/>
<evidence type="ECO:0000256" key="2">
    <source>
        <dbReference type="ARBA" id="ARBA00004613"/>
    </source>
</evidence>
<comment type="subcellular location">
    <subcellularLocation>
        <location evidence="2">Secreted</location>
    </subcellularLocation>
</comment>
<sequence length="529" mass="55765">MATIRENVAGTGYGNVYVDTLIRGGTAWDMSTGPIKVWFGDWNHVVAAEGAHGPRGDYLAFGHDWVEKEYEAFSYAASIYESVCGVKFVNANSVQDADIVWWKDDAGYDGKGYHESPSAGQTWGFFDPFETSWSFRLFGGDGLHTVLKTIGQGLGLSSPYNAGGEAFPGVDSPSSRGTHGLNQGVWTVMSDNPGWDGVSRNIAYGAQGELGAFDIAALQALYGKNMSTNTGDDVYELPTFSQALGVEGWACIWDAGGNDTIRSANVHTSVTIDLRAATLVTGDPNAGGFLSKESGVAGGFTIANGVVIENAVGGASGDTIYGNDAANVLQGRGGNDTIYGGAGGDTAVFSGNRGDYTITTVGGKTVVTDKVANRDGTDTLDGISILKFADSTSSTPQTENNGSQVNGTPANDTIYGAAGADNLFGEAGNDRIYGGLGNDRLTGGAGRDVFVFNTKANKSSNVDKILDFRYQDDSIYLDNKYFTKLGSGSLSKPKKFTKDMFVEGKKAKNAEDRIVYDKKSGALYYDADG</sequence>
<dbReference type="InterPro" id="IPR011049">
    <property type="entry name" value="Serralysin-like_metalloprot_C"/>
</dbReference>
<dbReference type="InterPro" id="IPR018511">
    <property type="entry name" value="Hemolysin-typ_Ca-bd_CS"/>
</dbReference>
<dbReference type="PROSITE" id="PS00330">
    <property type="entry name" value="HEMOLYSIN_CALCIUM"/>
    <property type="match status" value="2"/>
</dbReference>
<evidence type="ECO:0000256" key="3">
    <source>
        <dbReference type="ARBA" id="ARBA00022525"/>
    </source>
</evidence>
<dbReference type="PRINTS" id="PR00313">
    <property type="entry name" value="CABNDNGRPT"/>
</dbReference>
<dbReference type="InterPro" id="IPR050557">
    <property type="entry name" value="RTX_toxin/Mannuronan_C5-epim"/>
</dbReference>
<keyword evidence="8" id="KW-1185">Reference proteome</keyword>
<comment type="caution">
    <text evidence="7">The sequence shown here is derived from an EMBL/GenBank/DDBJ whole genome shotgun (WGS) entry which is preliminary data.</text>
</comment>
<dbReference type="GO" id="GO:0005615">
    <property type="term" value="C:extracellular space"/>
    <property type="evidence" value="ECO:0007669"/>
    <property type="project" value="InterPro"/>
</dbReference>
<evidence type="ECO:0000256" key="4">
    <source>
        <dbReference type="ARBA" id="ARBA00022737"/>
    </source>
</evidence>
<dbReference type="AlphaFoldDB" id="A0A5N3P545"/>
<gene>
    <name evidence="7" type="ORF">FEZ63_21640</name>
</gene>
<evidence type="ECO:0000313" key="8">
    <source>
        <dbReference type="Proteomes" id="UP000325684"/>
    </source>
</evidence>
<dbReference type="EMBL" id="VCMV01000061">
    <property type="protein sequence ID" value="KAB0264771.1"/>
    <property type="molecule type" value="Genomic_DNA"/>
</dbReference>
<dbReference type="PANTHER" id="PTHR38340">
    <property type="entry name" value="S-LAYER PROTEIN"/>
    <property type="match status" value="1"/>
</dbReference>
<dbReference type="Pfam" id="PF00353">
    <property type="entry name" value="HemolysinCabind"/>
    <property type="match status" value="2"/>
</dbReference>
<comment type="cofactor">
    <cofactor evidence="1">
        <name>Ca(2+)</name>
        <dbReference type="ChEBI" id="CHEBI:29108"/>
    </cofactor>
</comment>
<feature type="region of interest" description="Disordered" evidence="5">
    <location>
        <begin position="391"/>
        <end position="410"/>
    </location>
</feature>
<name>A0A5N3P545_9HYPH</name>
<keyword evidence="3" id="KW-0964">Secreted</keyword>
<dbReference type="Proteomes" id="UP000325684">
    <property type="component" value="Unassembled WGS sequence"/>
</dbReference>
<evidence type="ECO:0000313" key="7">
    <source>
        <dbReference type="EMBL" id="KAB0264771.1"/>
    </source>
</evidence>
<dbReference type="Gene3D" id="2.150.10.10">
    <property type="entry name" value="Serralysin-like metalloprotease, C-terminal"/>
    <property type="match status" value="2"/>
</dbReference>
<dbReference type="RefSeq" id="WP_150948552.1">
    <property type="nucleotide sequence ID" value="NZ_VCMV01000061.1"/>
</dbReference>
<dbReference type="GO" id="GO:0005509">
    <property type="term" value="F:calcium ion binding"/>
    <property type="evidence" value="ECO:0007669"/>
    <property type="project" value="InterPro"/>
</dbReference>